<keyword evidence="2" id="KW-1185">Reference proteome</keyword>
<name>A0A834IF87_RHYFE</name>
<comment type="caution">
    <text evidence="1">The sequence shown here is derived from an EMBL/GenBank/DDBJ whole genome shotgun (WGS) entry which is preliminary data.</text>
</comment>
<evidence type="ECO:0000313" key="2">
    <source>
        <dbReference type="Proteomes" id="UP000625711"/>
    </source>
</evidence>
<dbReference type="AlphaFoldDB" id="A0A834IF87"/>
<proteinExistence type="predicted"/>
<sequence>MGGHHRGMQPLLNRIDDDFDSLLPRKINGVCEGPPRLFVVDGEKTMYPVCYCADHILWLRVLCTEPEFGYSFIL</sequence>
<reference evidence="1" key="1">
    <citation type="submission" date="2020-08" db="EMBL/GenBank/DDBJ databases">
        <title>Genome sequencing and assembly of the red palm weevil Rhynchophorus ferrugineus.</title>
        <authorList>
            <person name="Dias G.B."/>
            <person name="Bergman C.M."/>
            <person name="Manee M."/>
        </authorList>
    </citation>
    <scope>NUCLEOTIDE SEQUENCE</scope>
    <source>
        <strain evidence="1">AA-2017</strain>
        <tissue evidence="1">Whole larva</tissue>
    </source>
</reference>
<accession>A0A834IF87</accession>
<evidence type="ECO:0000313" key="1">
    <source>
        <dbReference type="EMBL" id="KAF7279639.1"/>
    </source>
</evidence>
<organism evidence="1 2">
    <name type="scientific">Rhynchophorus ferrugineus</name>
    <name type="common">Red palm weevil</name>
    <name type="synonym">Curculio ferrugineus</name>
    <dbReference type="NCBI Taxonomy" id="354439"/>
    <lineage>
        <taxon>Eukaryota</taxon>
        <taxon>Metazoa</taxon>
        <taxon>Ecdysozoa</taxon>
        <taxon>Arthropoda</taxon>
        <taxon>Hexapoda</taxon>
        <taxon>Insecta</taxon>
        <taxon>Pterygota</taxon>
        <taxon>Neoptera</taxon>
        <taxon>Endopterygota</taxon>
        <taxon>Coleoptera</taxon>
        <taxon>Polyphaga</taxon>
        <taxon>Cucujiformia</taxon>
        <taxon>Curculionidae</taxon>
        <taxon>Dryophthorinae</taxon>
        <taxon>Rhynchophorus</taxon>
    </lineage>
</organism>
<gene>
    <name evidence="1" type="ORF">GWI33_006888</name>
</gene>
<protein>
    <submittedName>
        <fullName evidence="1">Uncharacterized protein</fullName>
    </submittedName>
</protein>
<dbReference type="EMBL" id="JAACXV010000348">
    <property type="protein sequence ID" value="KAF7279639.1"/>
    <property type="molecule type" value="Genomic_DNA"/>
</dbReference>
<dbReference type="Proteomes" id="UP000625711">
    <property type="component" value="Unassembled WGS sequence"/>
</dbReference>